<dbReference type="STRING" id="1121393.SAMN02745216_01214"/>
<dbReference type="RefSeq" id="WP_073473988.1">
    <property type="nucleotide sequence ID" value="NZ_FQZU01000005.1"/>
</dbReference>
<dbReference type="Gene3D" id="3.30.450.20">
    <property type="entry name" value="PAS domain"/>
    <property type="match status" value="1"/>
</dbReference>
<dbReference type="SMART" id="SM00388">
    <property type="entry name" value="HisKA"/>
    <property type="match status" value="1"/>
</dbReference>
<name>A0A1M6HFS2_9BACT</name>
<evidence type="ECO:0000256" key="6">
    <source>
        <dbReference type="ARBA" id="ARBA00022741"/>
    </source>
</evidence>
<proteinExistence type="predicted"/>
<protein>
    <recommendedName>
        <fullName evidence="3">histidine kinase</fullName>
        <ecNumber evidence="3">2.7.13.3</ecNumber>
    </recommendedName>
</protein>
<keyword evidence="9" id="KW-0902">Two-component regulatory system</keyword>
<dbReference type="InterPro" id="IPR013767">
    <property type="entry name" value="PAS_fold"/>
</dbReference>
<organism evidence="15 16">
    <name type="scientific">Desulfatibacillum alkenivorans DSM 16219</name>
    <dbReference type="NCBI Taxonomy" id="1121393"/>
    <lineage>
        <taxon>Bacteria</taxon>
        <taxon>Pseudomonadati</taxon>
        <taxon>Thermodesulfobacteriota</taxon>
        <taxon>Desulfobacteria</taxon>
        <taxon>Desulfobacterales</taxon>
        <taxon>Desulfatibacillaceae</taxon>
        <taxon>Desulfatibacillum</taxon>
    </lineage>
</organism>
<dbReference type="EC" id="2.7.13.3" evidence="3"/>
<evidence type="ECO:0000256" key="3">
    <source>
        <dbReference type="ARBA" id="ARBA00012438"/>
    </source>
</evidence>
<dbReference type="NCBIfam" id="TIGR00229">
    <property type="entry name" value="sensory_box"/>
    <property type="match status" value="1"/>
</dbReference>
<dbReference type="PROSITE" id="PS50885">
    <property type="entry name" value="HAMP"/>
    <property type="match status" value="1"/>
</dbReference>
<dbReference type="SUPFAM" id="SSF55874">
    <property type="entry name" value="ATPase domain of HSP90 chaperone/DNA topoisomerase II/histidine kinase"/>
    <property type="match status" value="1"/>
</dbReference>
<keyword evidence="5" id="KW-0808">Transferase</keyword>
<evidence type="ECO:0000256" key="4">
    <source>
        <dbReference type="ARBA" id="ARBA00022553"/>
    </source>
</evidence>
<dbReference type="GO" id="GO:0000155">
    <property type="term" value="F:phosphorelay sensor kinase activity"/>
    <property type="evidence" value="ECO:0007669"/>
    <property type="project" value="InterPro"/>
</dbReference>
<feature type="domain" description="PAS" evidence="13">
    <location>
        <begin position="266"/>
        <end position="335"/>
    </location>
</feature>
<evidence type="ECO:0000259" key="12">
    <source>
        <dbReference type="PROSITE" id="PS50109"/>
    </source>
</evidence>
<dbReference type="SUPFAM" id="SSF47384">
    <property type="entry name" value="Homodimeric domain of signal transducing histidine kinase"/>
    <property type="match status" value="1"/>
</dbReference>
<dbReference type="SUPFAM" id="SSF158472">
    <property type="entry name" value="HAMP domain-like"/>
    <property type="match status" value="1"/>
</dbReference>
<dbReference type="Proteomes" id="UP000183994">
    <property type="component" value="Unassembled WGS sequence"/>
</dbReference>
<dbReference type="PROSITE" id="PS50112">
    <property type="entry name" value="PAS"/>
    <property type="match status" value="1"/>
</dbReference>
<evidence type="ECO:0000256" key="2">
    <source>
        <dbReference type="ARBA" id="ARBA00004370"/>
    </source>
</evidence>
<evidence type="ECO:0000256" key="1">
    <source>
        <dbReference type="ARBA" id="ARBA00000085"/>
    </source>
</evidence>
<dbReference type="CDD" id="cd06225">
    <property type="entry name" value="HAMP"/>
    <property type="match status" value="1"/>
</dbReference>
<dbReference type="GO" id="GO:0006355">
    <property type="term" value="P:regulation of DNA-templated transcription"/>
    <property type="evidence" value="ECO:0007669"/>
    <property type="project" value="InterPro"/>
</dbReference>
<dbReference type="InterPro" id="IPR005467">
    <property type="entry name" value="His_kinase_dom"/>
</dbReference>
<dbReference type="EMBL" id="FQZU01000005">
    <property type="protein sequence ID" value="SHJ21061.1"/>
    <property type="molecule type" value="Genomic_DNA"/>
</dbReference>
<dbReference type="CDD" id="cd00082">
    <property type="entry name" value="HisKA"/>
    <property type="match status" value="1"/>
</dbReference>
<keyword evidence="11" id="KW-0812">Transmembrane</keyword>
<feature type="transmembrane region" description="Helical" evidence="11">
    <location>
        <begin position="16"/>
        <end position="36"/>
    </location>
</feature>
<accession>A0A1M6HFS2</accession>
<evidence type="ECO:0000313" key="16">
    <source>
        <dbReference type="Proteomes" id="UP000183994"/>
    </source>
</evidence>
<feature type="coiled-coil region" evidence="10">
    <location>
        <begin position="239"/>
        <end position="266"/>
    </location>
</feature>
<gene>
    <name evidence="15" type="ORF">SAMN02745216_01214</name>
</gene>
<dbReference type="InterPro" id="IPR000014">
    <property type="entry name" value="PAS"/>
</dbReference>
<dbReference type="InterPro" id="IPR004358">
    <property type="entry name" value="Sig_transdc_His_kin-like_C"/>
</dbReference>
<dbReference type="OrthoDB" id="567977at2"/>
<dbReference type="Gene3D" id="3.30.565.10">
    <property type="entry name" value="Histidine kinase-like ATPase, C-terminal domain"/>
    <property type="match status" value="1"/>
</dbReference>
<dbReference type="Gene3D" id="1.10.287.130">
    <property type="match status" value="1"/>
</dbReference>
<dbReference type="AlphaFoldDB" id="A0A1M6HFS2"/>
<feature type="domain" description="Histidine kinase" evidence="12">
    <location>
        <begin position="400"/>
        <end position="647"/>
    </location>
</feature>
<evidence type="ECO:0000256" key="7">
    <source>
        <dbReference type="ARBA" id="ARBA00022777"/>
    </source>
</evidence>
<evidence type="ECO:0000256" key="10">
    <source>
        <dbReference type="SAM" id="Coils"/>
    </source>
</evidence>
<dbReference type="SMART" id="SM00387">
    <property type="entry name" value="HATPase_c"/>
    <property type="match status" value="1"/>
</dbReference>
<evidence type="ECO:0000259" key="14">
    <source>
        <dbReference type="PROSITE" id="PS50885"/>
    </source>
</evidence>
<dbReference type="Pfam" id="PF00672">
    <property type="entry name" value="HAMP"/>
    <property type="match status" value="1"/>
</dbReference>
<evidence type="ECO:0000256" key="8">
    <source>
        <dbReference type="ARBA" id="ARBA00022840"/>
    </source>
</evidence>
<keyword evidence="7" id="KW-0418">Kinase</keyword>
<dbReference type="PANTHER" id="PTHR43065">
    <property type="entry name" value="SENSOR HISTIDINE KINASE"/>
    <property type="match status" value="1"/>
</dbReference>
<evidence type="ECO:0000256" key="11">
    <source>
        <dbReference type="SAM" id="Phobius"/>
    </source>
</evidence>
<keyword evidence="8" id="KW-0067">ATP-binding</keyword>
<dbReference type="InterPro" id="IPR035965">
    <property type="entry name" value="PAS-like_dom_sf"/>
</dbReference>
<dbReference type="InterPro" id="IPR036097">
    <property type="entry name" value="HisK_dim/P_sf"/>
</dbReference>
<dbReference type="Pfam" id="PF00989">
    <property type="entry name" value="PAS"/>
    <property type="match status" value="1"/>
</dbReference>
<dbReference type="InterPro" id="IPR036890">
    <property type="entry name" value="HATPase_C_sf"/>
</dbReference>
<keyword evidence="11" id="KW-0472">Membrane</keyword>
<comment type="catalytic activity">
    <reaction evidence="1">
        <text>ATP + protein L-histidine = ADP + protein N-phospho-L-histidine.</text>
        <dbReference type="EC" id="2.7.13.3"/>
    </reaction>
</comment>
<dbReference type="Pfam" id="PF02518">
    <property type="entry name" value="HATPase_c"/>
    <property type="match status" value="1"/>
</dbReference>
<dbReference type="SMART" id="SM00304">
    <property type="entry name" value="HAMP"/>
    <property type="match status" value="1"/>
</dbReference>
<dbReference type="GO" id="GO:0005524">
    <property type="term" value="F:ATP binding"/>
    <property type="evidence" value="ECO:0007669"/>
    <property type="project" value="UniProtKB-KW"/>
</dbReference>
<evidence type="ECO:0000256" key="9">
    <source>
        <dbReference type="ARBA" id="ARBA00023012"/>
    </source>
</evidence>
<dbReference type="InterPro" id="IPR003660">
    <property type="entry name" value="HAMP_dom"/>
</dbReference>
<evidence type="ECO:0000259" key="13">
    <source>
        <dbReference type="PROSITE" id="PS50112"/>
    </source>
</evidence>
<dbReference type="InterPro" id="IPR003594">
    <property type="entry name" value="HATPase_dom"/>
</dbReference>
<dbReference type="PANTHER" id="PTHR43065:SF42">
    <property type="entry name" value="TWO-COMPONENT SENSOR PPRA"/>
    <property type="match status" value="1"/>
</dbReference>
<keyword evidence="10" id="KW-0175">Coiled coil</keyword>
<feature type="domain" description="HAMP" evidence="14">
    <location>
        <begin position="195"/>
        <end position="247"/>
    </location>
</feature>
<keyword evidence="6" id="KW-0547">Nucleotide-binding</keyword>
<keyword evidence="16" id="KW-1185">Reference proteome</keyword>
<dbReference type="PROSITE" id="PS50109">
    <property type="entry name" value="HIS_KIN"/>
    <property type="match status" value="1"/>
</dbReference>
<evidence type="ECO:0000256" key="5">
    <source>
        <dbReference type="ARBA" id="ARBA00022679"/>
    </source>
</evidence>
<dbReference type="Gene3D" id="6.10.340.10">
    <property type="match status" value="1"/>
</dbReference>
<keyword evidence="11" id="KW-1133">Transmembrane helix</keyword>
<keyword evidence="4" id="KW-0597">Phosphoprotein</keyword>
<evidence type="ECO:0000313" key="15">
    <source>
        <dbReference type="EMBL" id="SHJ21061.1"/>
    </source>
</evidence>
<dbReference type="SUPFAM" id="SSF55785">
    <property type="entry name" value="PYP-like sensor domain (PAS domain)"/>
    <property type="match status" value="1"/>
</dbReference>
<comment type="subcellular location">
    <subcellularLocation>
        <location evidence="2">Membrane</location>
    </subcellularLocation>
</comment>
<dbReference type="PRINTS" id="PR00344">
    <property type="entry name" value="BCTRLSENSOR"/>
</dbReference>
<dbReference type="GO" id="GO:0016020">
    <property type="term" value="C:membrane"/>
    <property type="evidence" value="ECO:0007669"/>
    <property type="project" value="UniProtKB-SubCell"/>
</dbReference>
<dbReference type="InterPro" id="IPR003661">
    <property type="entry name" value="HisK_dim/P_dom"/>
</dbReference>
<sequence length="656" mass="73566">MKDPRLKSTIRRKVNGAILLTSIIAALIFVAVQIPMQQRRLNSTMGKVDTILRTLVERDREPLANEIFERSVRAIKIRTNQMSDIPGILDISVYDKRGQLLASDDLPLLSPLIPPARLVGPAHATDIRQMTFGGLKALQFTRTIDAVGEHIGYITIIYDLSEVLREHNYFSLLSIAMMLSVLGCVGLFLNLLLSKGITQPITRLRDAMDNIRQGDLGGQVDVSELDEIGDLSMAFNEMSRDLEESYRRIQDQYRELQSNREKLNKTRIFLNSILDSMPSVLVGVDKGGFVNLWNKETESMSGIKASDAVGRRLENVLPQISGLVEEIKEAVKKRKGQFSKRITFHWSGRMLTCDLIVYPIAMDGNESAVIRLDDVTRRVKIEEMMIQSEKMVSIGGLAAGMAHEINNPLAGIVQNIQVAQTRLNSEMSKNQAAAEESGITMAGLKKYLELREVNRILDLVRTSGIRAARVVSNMLSFSRKSTQEYSRHNVMELLDNMVELSASDFDLKTNYDFRKIRIIREYDLSTPEVLCEGNLIQQVFFNLLKNAAQALCETDVDDAGIKEIILRVRPEPGFARIEVQDNGPGMHEDIRKRIFEPFYTTKPPGAGTGLGLSVSYFIITDNHGGTMHVDTSLGQGARFVIRLPYEPIQPEPSENL</sequence>
<reference evidence="16" key="1">
    <citation type="submission" date="2016-11" db="EMBL/GenBank/DDBJ databases">
        <authorList>
            <person name="Varghese N."/>
            <person name="Submissions S."/>
        </authorList>
    </citation>
    <scope>NUCLEOTIDE SEQUENCE [LARGE SCALE GENOMIC DNA]</scope>
    <source>
        <strain evidence="16">DSM 16219</strain>
    </source>
</reference>